<dbReference type="GO" id="GO:0003677">
    <property type="term" value="F:DNA binding"/>
    <property type="evidence" value="ECO:0007669"/>
    <property type="project" value="InterPro"/>
</dbReference>
<dbReference type="OrthoDB" id="7064118at2"/>
<sequence length="233" mass="26065">MKKHSVISADIVASTSLLPDELSALRAKIIRFIDNLEQNHGGYGRIIKGDYIECYSPDPRKALRLAIALKCCVKSFILPSISTTEKINAKRRKLFKDYALRVSVGIGTMKTVDTFKGVLDGDAIYRAGRNLKDQNTSGKEKVIIKKCFFWTGDDEEKDLLCTAIGELIDNQLNRSTARQCDVLYYKLAEKSEAEIARITGLSQSTVNQHSTSIGSNAIIQAINYIENNKQLWK</sequence>
<dbReference type="SUPFAM" id="SSF46894">
    <property type="entry name" value="C-terminal effector domain of the bipartite response regulators"/>
    <property type="match status" value="1"/>
</dbReference>
<gene>
    <name evidence="1" type="ORF">DXA68_11820</name>
</gene>
<comment type="caution">
    <text evidence="1">The sequence shown here is derived from an EMBL/GenBank/DDBJ whole genome shotgun (WGS) entry which is preliminary data.</text>
</comment>
<dbReference type="Gene3D" id="1.10.10.10">
    <property type="entry name" value="Winged helix-like DNA-binding domain superfamily/Winged helix DNA-binding domain"/>
    <property type="match status" value="1"/>
</dbReference>
<evidence type="ECO:0000313" key="2">
    <source>
        <dbReference type="Proteomes" id="UP000286075"/>
    </source>
</evidence>
<dbReference type="InterPro" id="IPR029787">
    <property type="entry name" value="Nucleotide_cyclase"/>
</dbReference>
<dbReference type="RefSeq" id="WP_117987562.1">
    <property type="nucleotide sequence ID" value="NZ_CABMFG010000016.1"/>
</dbReference>
<name>A0A413H4L8_9BACE</name>
<evidence type="ECO:0000313" key="1">
    <source>
        <dbReference type="EMBL" id="RGX78488.1"/>
    </source>
</evidence>
<reference evidence="1 2" key="1">
    <citation type="submission" date="2018-08" db="EMBL/GenBank/DDBJ databases">
        <title>A genome reference for cultivated species of the human gut microbiota.</title>
        <authorList>
            <person name="Zou Y."/>
            <person name="Xue W."/>
            <person name="Luo G."/>
        </authorList>
    </citation>
    <scope>NUCLEOTIDE SEQUENCE [LARGE SCALE GENOMIC DNA]</scope>
    <source>
        <strain evidence="1 2">OF03-9BH</strain>
    </source>
</reference>
<proteinExistence type="predicted"/>
<dbReference type="InterPro" id="IPR036388">
    <property type="entry name" value="WH-like_DNA-bd_sf"/>
</dbReference>
<dbReference type="EMBL" id="QSCF01000016">
    <property type="protein sequence ID" value="RGX78488.1"/>
    <property type="molecule type" value="Genomic_DNA"/>
</dbReference>
<accession>A0A413H4L8</accession>
<dbReference type="Gene3D" id="3.30.70.1230">
    <property type="entry name" value="Nucleotide cyclase"/>
    <property type="match status" value="1"/>
</dbReference>
<dbReference type="InterPro" id="IPR016032">
    <property type="entry name" value="Sig_transdc_resp-reg_C-effctor"/>
</dbReference>
<dbReference type="Proteomes" id="UP000286075">
    <property type="component" value="Unassembled WGS sequence"/>
</dbReference>
<dbReference type="GO" id="GO:0006355">
    <property type="term" value="P:regulation of DNA-templated transcription"/>
    <property type="evidence" value="ECO:0007669"/>
    <property type="project" value="InterPro"/>
</dbReference>
<protein>
    <submittedName>
        <fullName evidence="1">Fumarate hydratase</fullName>
    </submittedName>
</protein>
<organism evidence="1 2">
    <name type="scientific">Bacteroides stercorirosoris</name>
    <dbReference type="NCBI Taxonomy" id="871324"/>
    <lineage>
        <taxon>Bacteria</taxon>
        <taxon>Pseudomonadati</taxon>
        <taxon>Bacteroidota</taxon>
        <taxon>Bacteroidia</taxon>
        <taxon>Bacteroidales</taxon>
        <taxon>Bacteroidaceae</taxon>
        <taxon>Bacteroides</taxon>
    </lineage>
</organism>
<dbReference type="AlphaFoldDB" id="A0A413H4L8"/>
<dbReference type="SUPFAM" id="SSF55073">
    <property type="entry name" value="Nucleotide cyclase"/>
    <property type="match status" value="1"/>
</dbReference>